<gene>
    <name evidence="1" type="ORF">NCTC10297_01943</name>
</gene>
<accession>A0A448GYS2</accession>
<dbReference type="KEGG" id="mcun:NCTC10297_01943"/>
<dbReference type="OrthoDB" id="2664633at2"/>
<reference evidence="1 2" key="1">
    <citation type="submission" date="2018-12" db="EMBL/GenBank/DDBJ databases">
        <authorList>
            <consortium name="Pathogen Informatics"/>
        </authorList>
    </citation>
    <scope>NUCLEOTIDE SEQUENCE [LARGE SCALE GENOMIC DNA]</scope>
    <source>
        <strain evidence="1 2">NCTC10297</strain>
    </source>
</reference>
<dbReference type="RefSeq" id="WP_126331550.1">
    <property type="nucleotide sequence ID" value="NZ_LR134343.1"/>
</dbReference>
<evidence type="ECO:0000313" key="2">
    <source>
        <dbReference type="Proteomes" id="UP000274100"/>
    </source>
</evidence>
<evidence type="ECO:0000313" key="1">
    <source>
        <dbReference type="EMBL" id="VEG13960.1"/>
    </source>
</evidence>
<dbReference type="Proteomes" id="UP000274100">
    <property type="component" value="Chromosome"/>
</dbReference>
<dbReference type="AlphaFoldDB" id="A0A448GYS2"/>
<name>A0A448GYS2_9GAMM</name>
<protein>
    <submittedName>
        <fullName evidence="1">Uncharacterized protein</fullName>
    </submittedName>
</protein>
<organism evidence="1 2">
    <name type="scientific">Moraxella cuniculi</name>
    <dbReference type="NCBI Taxonomy" id="34061"/>
    <lineage>
        <taxon>Bacteria</taxon>
        <taxon>Pseudomonadati</taxon>
        <taxon>Pseudomonadota</taxon>
        <taxon>Gammaproteobacteria</taxon>
        <taxon>Moraxellales</taxon>
        <taxon>Moraxellaceae</taxon>
        <taxon>Moraxella</taxon>
    </lineage>
</organism>
<sequence length="183" mass="21685">MSKHKAYQSIFDKLSELKPELASKYCITGYIYPTFSAKSAHWIIKEQEYSYNFDNYPSYDIDMLMNDVFNIIYYSHFELSICDQEVQLCFREIPDENHWNALCMKGVSELKESELKQYGIPVSVWKEKVNEFKDNNYIENIIKIEPIYSSNSKRPDFFMVHQTINGKKFDPIPLENKAKPTEE</sequence>
<dbReference type="EMBL" id="LR134343">
    <property type="protein sequence ID" value="VEG13960.1"/>
    <property type="molecule type" value="Genomic_DNA"/>
</dbReference>
<proteinExistence type="predicted"/>